<dbReference type="Proteomes" id="UP001062846">
    <property type="component" value="Chromosome 4"/>
</dbReference>
<name>A0ACC0P7W2_RHOML</name>
<gene>
    <name evidence="1" type="ORF">RHMOL_Rhmol04G0287500</name>
</gene>
<evidence type="ECO:0000313" key="1">
    <source>
        <dbReference type="EMBL" id="KAI8560848.1"/>
    </source>
</evidence>
<evidence type="ECO:0000313" key="2">
    <source>
        <dbReference type="Proteomes" id="UP001062846"/>
    </source>
</evidence>
<comment type="caution">
    <text evidence="1">The sequence shown here is derived from an EMBL/GenBank/DDBJ whole genome shotgun (WGS) entry which is preliminary data.</text>
</comment>
<keyword evidence="2" id="KW-1185">Reference proteome</keyword>
<sequence length="147" mass="16751">MTFFETCNFTWQIAVQDIDTSKLQVLIAPAILPRSFLSPQVKPIPSVQHAFLDSKLLVQSVFMVASYMVILGIFIIHDSVVKCLFADLAVYPIFQSSSSSEKPREVTIRPKFLAPSCASVQSRPKLRRRREKAVKRYNLDKRFFNPG</sequence>
<accession>A0ACC0P7W2</accession>
<dbReference type="EMBL" id="CM046391">
    <property type="protein sequence ID" value="KAI8560848.1"/>
    <property type="molecule type" value="Genomic_DNA"/>
</dbReference>
<proteinExistence type="predicted"/>
<reference evidence="1" key="1">
    <citation type="submission" date="2022-02" db="EMBL/GenBank/DDBJ databases">
        <title>Plant Genome Project.</title>
        <authorList>
            <person name="Zhang R.-G."/>
        </authorList>
    </citation>
    <scope>NUCLEOTIDE SEQUENCE</scope>
    <source>
        <strain evidence="1">AT1</strain>
    </source>
</reference>
<protein>
    <submittedName>
        <fullName evidence="1">Uncharacterized protein</fullName>
    </submittedName>
</protein>
<organism evidence="1 2">
    <name type="scientific">Rhododendron molle</name>
    <name type="common">Chinese azalea</name>
    <name type="synonym">Azalea mollis</name>
    <dbReference type="NCBI Taxonomy" id="49168"/>
    <lineage>
        <taxon>Eukaryota</taxon>
        <taxon>Viridiplantae</taxon>
        <taxon>Streptophyta</taxon>
        <taxon>Embryophyta</taxon>
        <taxon>Tracheophyta</taxon>
        <taxon>Spermatophyta</taxon>
        <taxon>Magnoliopsida</taxon>
        <taxon>eudicotyledons</taxon>
        <taxon>Gunneridae</taxon>
        <taxon>Pentapetalae</taxon>
        <taxon>asterids</taxon>
        <taxon>Ericales</taxon>
        <taxon>Ericaceae</taxon>
        <taxon>Ericoideae</taxon>
        <taxon>Rhodoreae</taxon>
        <taxon>Rhododendron</taxon>
    </lineage>
</organism>